<dbReference type="PANTHER" id="PTHR34610:SF3">
    <property type="entry name" value="SSL7007 PROTEIN"/>
    <property type="match status" value="1"/>
</dbReference>
<proteinExistence type="predicted"/>
<dbReference type="Proteomes" id="UP001220610">
    <property type="component" value="Chromosome"/>
</dbReference>
<sequence>MEAPKRIKLVIDTNWWISLLLSKVSTGLPALLLDQRFIICFSAELEAEIYSTLQYFRNQKRINAINLTRLKQFFSRIPAYYEVVTGVTACRDPKDNFLLALAQTAQADFLLTNDQDLLVIGQFASTRILSPATFRQLFQLQ</sequence>
<feature type="domain" description="PIN" evidence="1">
    <location>
        <begin position="7"/>
        <end position="119"/>
    </location>
</feature>
<dbReference type="SUPFAM" id="SSF88723">
    <property type="entry name" value="PIN domain-like"/>
    <property type="match status" value="1"/>
</dbReference>
<dbReference type="Pfam" id="PF13470">
    <property type="entry name" value="PIN_3"/>
    <property type="match status" value="1"/>
</dbReference>
<dbReference type="EMBL" id="CP119311">
    <property type="protein sequence ID" value="WEK33716.1"/>
    <property type="molecule type" value="Genomic_DNA"/>
</dbReference>
<dbReference type="NCBIfam" id="TIGR00305">
    <property type="entry name" value="putative toxin-antitoxin system toxin component, PIN family"/>
    <property type="match status" value="1"/>
</dbReference>
<dbReference type="SMART" id="SM00670">
    <property type="entry name" value="PINc"/>
    <property type="match status" value="1"/>
</dbReference>
<accession>A0AAJ5WKU1</accession>
<gene>
    <name evidence="2" type="ORF">P0Y53_14590</name>
</gene>
<dbReference type="InterPro" id="IPR002716">
    <property type="entry name" value="PIN_dom"/>
</dbReference>
<name>A0AAJ5WKU1_9BACT</name>
<evidence type="ECO:0000259" key="1">
    <source>
        <dbReference type="SMART" id="SM00670"/>
    </source>
</evidence>
<dbReference type="InterPro" id="IPR029060">
    <property type="entry name" value="PIN-like_dom_sf"/>
</dbReference>
<dbReference type="InterPro" id="IPR002850">
    <property type="entry name" value="PIN_toxin-like"/>
</dbReference>
<dbReference type="PANTHER" id="PTHR34610">
    <property type="entry name" value="SSL7007 PROTEIN"/>
    <property type="match status" value="1"/>
</dbReference>
<protein>
    <submittedName>
        <fullName evidence="2">Toxin-antitoxin system toxin component, PIN family</fullName>
    </submittedName>
</protein>
<reference evidence="2" key="1">
    <citation type="submission" date="2023-03" db="EMBL/GenBank/DDBJ databases">
        <title>Andean soil-derived lignocellulolytic bacterial consortium as a source of novel taxa and putative plastic-active enzymes.</title>
        <authorList>
            <person name="Diaz-Garcia L."/>
            <person name="Chuvochina M."/>
            <person name="Feuerriegel G."/>
            <person name="Bunk B."/>
            <person name="Sproer C."/>
            <person name="Streit W.R."/>
            <person name="Rodriguez L.M."/>
            <person name="Overmann J."/>
            <person name="Jimenez D.J."/>
        </authorList>
    </citation>
    <scope>NUCLEOTIDE SEQUENCE</scope>
    <source>
        <strain evidence="2">MAG 7</strain>
    </source>
</reference>
<organism evidence="2 3">
    <name type="scientific">Candidatus Pseudobacter hemicellulosilyticus</name>
    <dbReference type="NCBI Taxonomy" id="3121375"/>
    <lineage>
        <taxon>Bacteria</taxon>
        <taxon>Pseudomonadati</taxon>
        <taxon>Bacteroidota</taxon>
        <taxon>Chitinophagia</taxon>
        <taxon>Chitinophagales</taxon>
        <taxon>Chitinophagaceae</taxon>
        <taxon>Pseudobacter</taxon>
    </lineage>
</organism>
<evidence type="ECO:0000313" key="3">
    <source>
        <dbReference type="Proteomes" id="UP001220610"/>
    </source>
</evidence>
<dbReference type="AlphaFoldDB" id="A0AAJ5WKU1"/>
<evidence type="ECO:0000313" key="2">
    <source>
        <dbReference type="EMBL" id="WEK33716.1"/>
    </source>
</evidence>